<gene>
    <name evidence="3" type="ORF">V1264_008239</name>
</gene>
<dbReference type="PANTHER" id="PTHR37984:SF11">
    <property type="entry name" value="INTEGRASE CATALYTIC DOMAIN-CONTAINING PROTEIN"/>
    <property type="match status" value="1"/>
</dbReference>
<evidence type="ECO:0000256" key="1">
    <source>
        <dbReference type="SAM" id="MobiDB-lite"/>
    </source>
</evidence>
<evidence type="ECO:0000259" key="2">
    <source>
        <dbReference type="PROSITE" id="PS50994"/>
    </source>
</evidence>
<protein>
    <recommendedName>
        <fullName evidence="2">Integrase catalytic domain-containing protein</fullName>
    </recommendedName>
</protein>
<sequence>MITDHRPLLNIWEKPFPPARIARWSLRLQPYDVHMEYRPGKDNPADYLSRHPGPATASSHEEKIAEEFVNFTAMSSTPDAITLEDVQTATANDPVLQAIMKCVNSGRWHENTHGIAKKTFTCFRNIRDSLCVNAQQNNLLKGSQLVIPSSLQARVVDLAHEGHQGMNKTKALLRSKVWFPGINAAVESAVRSCIPCQANNNRREHQPLLMSNLPYGPWQELSIDFCGPLPSGASLLVITDEYSRYPVVEVLQNTTVEAVIPVVDKMFSLFGYPAQVKTDNGPQFISKLWKQFMQSCGVKHRRITPLWPKANAQAETFNKPMMKAVRSAHVERRSWRQELHRFCRVYRATPHCTTSFTPYFLMFGREPRTKLPEVQSNSSQHPADAEVRLRDTFGKQKMKCAADKRHHAKDYNIEPGDSVLVKQMKQNKLTTNYNPTPLLVTDTNGSMITAQKPDGSTVTRNSSLFRRLPPSVTSQVVSNKEDAPVTEAEETTRTDHEEAPTAGETDDDVPPSETPFSHGSVPPASISPRRSKRNRTFPQHMKDYMCV</sequence>
<evidence type="ECO:0000313" key="3">
    <source>
        <dbReference type="EMBL" id="KAK7092503.1"/>
    </source>
</evidence>
<dbReference type="SUPFAM" id="SSF53098">
    <property type="entry name" value="Ribonuclease H-like"/>
    <property type="match status" value="1"/>
</dbReference>
<dbReference type="GO" id="GO:0015074">
    <property type="term" value="P:DNA integration"/>
    <property type="evidence" value="ECO:0007669"/>
    <property type="project" value="InterPro"/>
</dbReference>
<dbReference type="Gene3D" id="1.10.340.70">
    <property type="match status" value="1"/>
</dbReference>
<feature type="compositionally biased region" description="Basic and acidic residues" evidence="1">
    <location>
        <begin position="490"/>
        <end position="499"/>
    </location>
</feature>
<keyword evidence="4" id="KW-1185">Reference proteome</keyword>
<dbReference type="PROSITE" id="PS50994">
    <property type="entry name" value="INTEGRASE"/>
    <property type="match status" value="1"/>
</dbReference>
<dbReference type="InterPro" id="IPR041588">
    <property type="entry name" value="Integrase_H2C2"/>
</dbReference>
<feature type="domain" description="Integrase catalytic" evidence="2">
    <location>
        <begin position="213"/>
        <end position="366"/>
    </location>
</feature>
<dbReference type="InterPro" id="IPR001584">
    <property type="entry name" value="Integrase_cat-core"/>
</dbReference>
<dbReference type="FunFam" id="3.30.420.10:FF:000063">
    <property type="entry name" value="Retrovirus-related Pol polyprotein from transposon 297-like Protein"/>
    <property type="match status" value="1"/>
</dbReference>
<dbReference type="EMBL" id="JBAMIC010000021">
    <property type="protein sequence ID" value="KAK7092503.1"/>
    <property type="molecule type" value="Genomic_DNA"/>
</dbReference>
<name>A0AAN9ASN8_9CAEN</name>
<reference evidence="3 4" key="1">
    <citation type="submission" date="2024-02" db="EMBL/GenBank/DDBJ databases">
        <title>Chromosome-scale genome assembly of the rough periwinkle Littorina saxatilis.</title>
        <authorList>
            <person name="De Jode A."/>
            <person name="Faria R."/>
            <person name="Formenti G."/>
            <person name="Sims Y."/>
            <person name="Smith T.P."/>
            <person name="Tracey A."/>
            <person name="Wood J.M.D."/>
            <person name="Zagrodzka Z.B."/>
            <person name="Johannesson K."/>
            <person name="Butlin R.K."/>
            <person name="Leder E.H."/>
        </authorList>
    </citation>
    <scope>NUCLEOTIDE SEQUENCE [LARGE SCALE GENOMIC DNA]</scope>
    <source>
        <strain evidence="3">Snail1</strain>
        <tissue evidence="3">Muscle</tissue>
    </source>
</reference>
<dbReference type="Pfam" id="PF00665">
    <property type="entry name" value="rve"/>
    <property type="match status" value="1"/>
</dbReference>
<dbReference type="Gene3D" id="3.30.420.10">
    <property type="entry name" value="Ribonuclease H-like superfamily/Ribonuclease H"/>
    <property type="match status" value="1"/>
</dbReference>
<dbReference type="FunFam" id="1.10.340.70:FF:000003">
    <property type="entry name" value="Protein CBG25708"/>
    <property type="match status" value="1"/>
</dbReference>
<dbReference type="Pfam" id="PF17921">
    <property type="entry name" value="Integrase_H2C2"/>
    <property type="match status" value="1"/>
</dbReference>
<dbReference type="InterPro" id="IPR036397">
    <property type="entry name" value="RNaseH_sf"/>
</dbReference>
<dbReference type="GO" id="GO:0003676">
    <property type="term" value="F:nucleic acid binding"/>
    <property type="evidence" value="ECO:0007669"/>
    <property type="project" value="InterPro"/>
</dbReference>
<organism evidence="3 4">
    <name type="scientific">Littorina saxatilis</name>
    <dbReference type="NCBI Taxonomy" id="31220"/>
    <lineage>
        <taxon>Eukaryota</taxon>
        <taxon>Metazoa</taxon>
        <taxon>Spiralia</taxon>
        <taxon>Lophotrochozoa</taxon>
        <taxon>Mollusca</taxon>
        <taxon>Gastropoda</taxon>
        <taxon>Caenogastropoda</taxon>
        <taxon>Littorinimorpha</taxon>
        <taxon>Littorinoidea</taxon>
        <taxon>Littorinidae</taxon>
        <taxon>Littorina</taxon>
    </lineage>
</organism>
<dbReference type="PANTHER" id="PTHR37984">
    <property type="entry name" value="PROTEIN CBG26694"/>
    <property type="match status" value="1"/>
</dbReference>
<dbReference type="InterPro" id="IPR012337">
    <property type="entry name" value="RNaseH-like_sf"/>
</dbReference>
<feature type="region of interest" description="Disordered" evidence="1">
    <location>
        <begin position="468"/>
        <end position="547"/>
    </location>
</feature>
<evidence type="ECO:0000313" key="4">
    <source>
        <dbReference type="Proteomes" id="UP001374579"/>
    </source>
</evidence>
<accession>A0AAN9ASN8</accession>
<dbReference type="Proteomes" id="UP001374579">
    <property type="component" value="Unassembled WGS sequence"/>
</dbReference>
<dbReference type="AlphaFoldDB" id="A0AAN9ASN8"/>
<comment type="caution">
    <text evidence="3">The sequence shown here is derived from an EMBL/GenBank/DDBJ whole genome shotgun (WGS) entry which is preliminary data.</text>
</comment>
<proteinExistence type="predicted"/>
<dbReference type="InterPro" id="IPR050951">
    <property type="entry name" value="Retrovirus_Pol_polyprotein"/>
</dbReference>